<feature type="transmembrane region" description="Helical" evidence="1">
    <location>
        <begin position="281"/>
        <end position="299"/>
    </location>
</feature>
<feature type="transmembrane region" description="Helical" evidence="1">
    <location>
        <begin position="131"/>
        <end position="152"/>
    </location>
</feature>
<feature type="transmembrane region" description="Helical" evidence="1">
    <location>
        <begin position="234"/>
        <end position="252"/>
    </location>
</feature>
<feature type="transmembrane region" description="Helical" evidence="1">
    <location>
        <begin position="49"/>
        <end position="70"/>
    </location>
</feature>
<evidence type="ECO:0000313" key="3">
    <source>
        <dbReference type="Proteomes" id="UP000287330"/>
    </source>
</evidence>
<feature type="transmembrane region" description="Helical" evidence="1">
    <location>
        <begin position="364"/>
        <end position="384"/>
    </location>
</feature>
<organism evidence="2 3">
    <name type="scientific">Idiomarina fontislapidosi</name>
    <dbReference type="NCBI Taxonomy" id="263723"/>
    <lineage>
        <taxon>Bacteria</taxon>
        <taxon>Pseudomonadati</taxon>
        <taxon>Pseudomonadota</taxon>
        <taxon>Gammaproteobacteria</taxon>
        <taxon>Alteromonadales</taxon>
        <taxon>Idiomarinaceae</taxon>
        <taxon>Idiomarina</taxon>
    </lineage>
</organism>
<feature type="transmembrane region" description="Helical" evidence="1">
    <location>
        <begin position="189"/>
        <end position="206"/>
    </location>
</feature>
<comment type="caution">
    <text evidence="2">The sequence shown here is derived from an EMBL/GenBank/DDBJ whole genome shotgun (WGS) entry which is preliminary data.</text>
</comment>
<accession>A0A432XHW2</accession>
<reference evidence="3" key="1">
    <citation type="journal article" date="2018" name="Front. Microbiol.">
        <title>Genome-Based Analysis Reveals the Taxonomy and Diversity of the Family Idiomarinaceae.</title>
        <authorList>
            <person name="Liu Y."/>
            <person name="Lai Q."/>
            <person name="Shao Z."/>
        </authorList>
    </citation>
    <scope>NUCLEOTIDE SEQUENCE [LARGE SCALE GENOMIC DNA]</scope>
    <source>
        <strain evidence="3">F23</strain>
    </source>
</reference>
<feature type="transmembrane region" description="Helical" evidence="1">
    <location>
        <begin position="90"/>
        <end position="110"/>
    </location>
</feature>
<dbReference type="Proteomes" id="UP000287330">
    <property type="component" value="Unassembled WGS sequence"/>
</dbReference>
<dbReference type="OrthoDB" id="4638484at2"/>
<dbReference type="Pfam" id="PF14296">
    <property type="entry name" value="O-ag_pol_Wzy"/>
    <property type="match status" value="1"/>
</dbReference>
<feature type="transmembrane region" description="Helical" evidence="1">
    <location>
        <begin position="164"/>
        <end position="182"/>
    </location>
</feature>
<dbReference type="EMBL" id="PIPV01000024">
    <property type="protein sequence ID" value="RUO48305.1"/>
    <property type="molecule type" value="Genomic_DNA"/>
</dbReference>
<evidence type="ECO:0008006" key="4">
    <source>
        <dbReference type="Google" id="ProtNLM"/>
    </source>
</evidence>
<keyword evidence="1" id="KW-0472">Membrane</keyword>
<proteinExistence type="predicted"/>
<keyword evidence="3" id="KW-1185">Reference proteome</keyword>
<sequence length="448" mass="51237">MKNYIFLFISLVAYIYSPESYNLKFVVLIFLLFLLQVVPFLIKKSKLDYINFYTIFYISFLLVNFFYPAILYPIDPEFFSVFTLTFNHDVINRATALACLSSSCFVIGASHVKSEQLKRTTINRVYYKHNIPTVITCVLFFAFVSTVGTEFLSGNFVAHSAVSLYILQLLTCSFTLASIIYFKYYEQQSYGYLYISLVLLFSFLFLSVGDRGPALSLLLVCFTLYSNYVKRIKLLYAMPVAFLGIFIMHVVGEGRVAETVVGNENIFVRGMENLGDGVNSLYAMTHSFVINSWTLYFGYDYVESNGLNYGLTIIKPVLGSFPFLLGLIKNTFGFDFQTSAEFFTYQTLGENASWGLGTNLVIDVYISFGLTGCMILFYLFGLFVEKSRVSMLKKNSISTSIVYYNLIGFAVYMPRTSIFMPLKFMLWTFFIFIILVSAKALRSRVIKY</sequence>
<feature type="transmembrane region" description="Helical" evidence="1">
    <location>
        <begin position="396"/>
        <end position="412"/>
    </location>
</feature>
<evidence type="ECO:0000313" key="2">
    <source>
        <dbReference type="EMBL" id="RUO48305.1"/>
    </source>
</evidence>
<feature type="transmembrane region" description="Helical" evidence="1">
    <location>
        <begin position="424"/>
        <end position="441"/>
    </location>
</feature>
<protein>
    <recommendedName>
        <fullName evidence="4">Oligosaccharide repeat unit polymerase</fullName>
    </recommendedName>
</protein>
<name>A0A432XHW2_9GAMM</name>
<dbReference type="InterPro" id="IPR029468">
    <property type="entry name" value="O-ag_pol_Wzy"/>
</dbReference>
<keyword evidence="1" id="KW-1133">Transmembrane helix</keyword>
<evidence type="ECO:0000256" key="1">
    <source>
        <dbReference type="SAM" id="Phobius"/>
    </source>
</evidence>
<feature type="transmembrane region" description="Helical" evidence="1">
    <location>
        <begin position="306"/>
        <end position="328"/>
    </location>
</feature>
<dbReference type="RefSeq" id="WP_110576526.1">
    <property type="nucleotide sequence ID" value="NZ_PIPV01000024.1"/>
</dbReference>
<feature type="transmembrane region" description="Helical" evidence="1">
    <location>
        <begin position="25"/>
        <end position="42"/>
    </location>
</feature>
<keyword evidence="1" id="KW-0812">Transmembrane</keyword>
<dbReference type="AlphaFoldDB" id="A0A432XHW2"/>
<feature type="transmembrane region" description="Helical" evidence="1">
    <location>
        <begin position="212"/>
        <end position="229"/>
    </location>
</feature>
<gene>
    <name evidence="2" type="ORF">CWE25_13280</name>
</gene>